<dbReference type="AlphaFoldDB" id="A0A1M5VF35"/>
<name>A0A1M5VF35_9CLOT</name>
<keyword evidence="3" id="KW-1185">Reference proteome</keyword>
<evidence type="ECO:0000313" key="3">
    <source>
        <dbReference type="Proteomes" id="UP000184447"/>
    </source>
</evidence>
<evidence type="ECO:0008006" key="4">
    <source>
        <dbReference type="Google" id="ProtNLM"/>
    </source>
</evidence>
<evidence type="ECO:0000256" key="1">
    <source>
        <dbReference type="SAM" id="SignalP"/>
    </source>
</evidence>
<keyword evidence="1" id="KW-0732">Signal</keyword>
<organism evidence="2 3">
    <name type="scientific">Clostridium grantii DSM 8605</name>
    <dbReference type="NCBI Taxonomy" id="1121316"/>
    <lineage>
        <taxon>Bacteria</taxon>
        <taxon>Bacillati</taxon>
        <taxon>Bacillota</taxon>
        <taxon>Clostridia</taxon>
        <taxon>Eubacteriales</taxon>
        <taxon>Clostridiaceae</taxon>
        <taxon>Clostridium</taxon>
    </lineage>
</organism>
<protein>
    <recommendedName>
        <fullName evidence="4">Lipoprotein</fullName>
    </recommendedName>
</protein>
<reference evidence="2 3" key="1">
    <citation type="submission" date="2016-11" db="EMBL/GenBank/DDBJ databases">
        <authorList>
            <person name="Jaros S."/>
            <person name="Januszkiewicz K."/>
            <person name="Wedrychowicz H."/>
        </authorList>
    </citation>
    <scope>NUCLEOTIDE SEQUENCE [LARGE SCALE GENOMIC DNA]</scope>
    <source>
        <strain evidence="2 3">DSM 8605</strain>
    </source>
</reference>
<accession>A0A1M5VF35</accession>
<feature type="chain" id="PRO_5038368345" description="Lipoprotein" evidence="1">
    <location>
        <begin position="24"/>
        <end position="147"/>
    </location>
</feature>
<sequence length="147" mass="16463">MKKRILSSILVFLLIVTSMAGCAKNQKLNGDNLEAQVDGVKLKISSLTLDEQAECIIKKVDAPAVMGEIEVDAYDFSIDTQEELAAILELVIPYKKSDIEEGMTAEESVGAGYYNEETKEWEPVILNMKPYLMLPMKVMIAFHYRVV</sequence>
<dbReference type="STRING" id="1121316.SAMN02745207_02260"/>
<dbReference type="OrthoDB" id="1955614at2"/>
<dbReference type="PROSITE" id="PS51257">
    <property type="entry name" value="PROKAR_LIPOPROTEIN"/>
    <property type="match status" value="1"/>
</dbReference>
<feature type="signal peptide" evidence="1">
    <location>
        <begin position="1"/>
        <end position="23"/>
    </location>
</feature>
<evidence type="ECO:0000313" key="2">
    <source>
        <dbReference type="EMBL" id="SHH73785.1"/>
    </source>
</evidence>
<dbReference type="Proteomes" id="UP000184447">
    <property type="component" value="Unassembled WGS sequence"/>
</dbReference>
<proteinExistence type="predicted"/>
<dbReference type="EMBL" id="FQXM01000011">
    <property type="protein sequence ID" value="SHH73785.1"/>
    <property type="molecule type" value="Genomic_DNA"/>
</dbReference>
<gene>
    <name evidence="2" type="ORF">SAMN02745207_02260</name>
</gene>
<dbReference type="RefSeq" id="WP_073338538.1">
    <property type="nucleotide sequence ID" value="NZ_FQXM01000011.1"/>
</dbReference>